<dbReference type="EMBL" id="CP051139">
    <property type="protein sequence ID" value="QIW95612.1"/>
    <property type="molecule type" value="Genomic_DNA"/>
</dbReference>
<evidence type="ECO:0000313" key="6">
    <source>
        <dbReference type="EMBL" id="QIW95612.1"/>
    </source>
</evidence>
<name>A0A6H0XLM1_9PEZI</name>
<organism evidence="6 7">
    <name type="scientific">Peltaster fructicola</name>
    <dbReference type="NCBI Taxonomy" id="286661"/>
    <lineage>
        <taxon>Eukaryota</taxon>
        <taxon>Fungi</taxon>
        <taxon>Dikarya</taxon>
        <taxon>Ascomycota</taxon>
        <taxon>Pezizomycotina</taxon>
        <taxon>Dothideomycetes</taxon>
        <taxon>Dothideomycetes incertae sedis</taxon>
        <taxon>Peltaster</taxon>
    </lineage>
</organism>
<protein>
    <submittedName>
        <fullName evidence="6">Uncharacterized protein</fullName>
    </submittedName>
</protein>
<proteinExistence type="predicted"/>
<dbReference type="Proteomes" id="UP000503462">
    <property type="component" value="Chromosome 1"/>
</dbReference>
<evidence type="ECO:0000313" key="7">
    <source>
        <dbReference type="Proteomes" id="UP000503462"/>
    </source>
</evidence>
<evidence type="ECO:0000256" key="2">
    <source>
        <dbReference type="ARBA" id="ARBA00022792"/>
    </source>
</evidence>
<comment type="subcellular location">
    <subcellularLocation>
        <location evidence="1">Mitochondrion inner membrane</location>
    </subcellularLocation>
</comment>
<dbReference type="AlphaFoldDB" id="A0A6H0XLM1"/>
<dbReference type="Pfam" id="PF02238">
    <property type="entry name" value="COX7a"/>
    <property type="match status" value="1"/>
</dbReference>
<gene>
    <name evidence="6" type="ORF">AMS68_001130</name>
</gene>
<keyword evidence="3" id="KW-0496">Mitochondrion</keyword>
<sequence>MRATLIKRAGLPFPGLYRKNNVPHWQRLHQSNDGLRQWQRGPRAKAMLYPYYALMYSTWGACAYMMGRLVLGYKTWW</sequence>
<evidence type="ECO:0000256" key="5">
    <source>
        <dbReference type="SAM" id="Phobius"/>
    </source>
</evidence>
<keyword evidence="4 5" id="KW-0472">Membrane</keyword>
<evidence type="ECO:0000256" key="1">
    <source>
        <dbReference type="ARBA" id="ARBA00004273"/>
    </source>
</evidence>
<evidence type="ECO:0000256" key="4">
    <source>
        <dbReference type="ARBA" id="ARBA00023136"/>
    </source>
</evidence>
<accession>A0A6H0XLM1</accession>
<keyword evidence="5" id="KW-1133">Transmembrane helix</keyword>
<keyword evidence="7" id="KW-1185">Reference proteome</keyword>
<reference evidence="6 7" key="1">
    <citation type="journal article" date="2016" name="Sci. Rep.">
        <title>Peltaster fructicola genome reveals evolution from an invasive phytopathogen to an ectophytic parasite.</title>
        <authorList>
            <person name="Xu C."/>
            <person name="Chen H."/>
            <person name="Gleason M.L."/>
            <person name="Xu J.R."/>
            <person name="Liu H."/>
            <person name="Zhang R."/>
            <person name="Sun G."/>
        </authorList>
    </citation>
    <scope>NUCLEOTIDE SEQUENCE [LARGE SCALE GENOMIC DNA]</scope>
    <source>
        <strain evidence="6 7">LNHT1506</strain>
    </source>
</reference>
<keyword evidence="2" id="KW-0999">Mitochondrion inner membrane</keyword>
<feature type="transmembrane region" description="Helical" evidence="5">
    <location>
        <begin position="46"/>
        <end position="67"/>
    </location>
</feature>
<dbReference type="GO" id="GO:0005743">
    <property type="term" value="C:mitochondrial inner membrane"/>
    <property type="evidence" value="ECO:0007669"/>
    <property type="project" value="UniProtKB-SubCell"/>
</dbReference>
<evidence type="ECO:0000256" key="3">
    <source>
        <dbReference type="ARBA" id="ARBA00023128"/>
    </source>
</evidence>
<keyword evidence="5" id="KW-0812">Transmembrane</keyword>
<dbReference type="InterPro" id="IPR039297">
    <property type="entry name" value="COX7a"/>
</dbReference>
<dbReference type="OrthoDB" id="5511599at2759"/>